<dbReference type="Proteomes" id="UP000515928">
    <property type="component" value="Chromosome"/>
</dbReference>
<dbReference type="EMBL" id="CP060715">
    <property type="protein sequence ID" value="QNN60772.1"/>
    <property type="molecule type" value="Genomic_DNA"/>
</dbReference>
<dbReference type="Pfam" id="PF00383">
    <property type="entry name" value="dCMP_cyt_deam_1"/>
    <property type="match status" value="1"/>
</dbReference>
<protein>
    <submittedName>
        <fullName evidence="2">Nucleoside deaminase</fullName>
    </submittedName>
</protein>
<dbReference type="KEGG" id="eio:H9L01_10480"/>
<evidence type="ECO:0000313" key="3">
    <source>
        <dbReference type="Proteomes" id="UP000515928"/>
    </source>
</evidence>
<dbReference type="GO" id="GO:0047974">
    <property type="term" value="F:guanosine deaminase activity"/>
    <property type="evidence" value="ECO:0007669"/>
    <property type="project" value="TreeGrafter"/>
</dbReference>
<name>A0A7G9RYU7_9FIRM</name>
<reference evidence="2 3" key="1">
    <citation type="submission" date="2020-08" db="EMBL/GenBank/DDBJ databases">
        <title>Genome sequence of Erysipelothrix inopinata DSM 15511T.</title>
        <authorList>
            <person name="Hyun D.-W."/>
            <person name="Bae J.-W."/>
        </authorList>
    </citation>
    <scope>NUCLEOTIDE SEQUENCE [LARGE SCALE GENOMIC DNA]</scope>
    <source>
        <strain evidence="2 3">DSM 15511</strain>
    </source>
</reference>
<dbReference type="RefSeq" id="WP_187533894.1">
    <property type="nucleotide sequence ID" value="NZ_CBCSHU010000021.1"/>
</dbReference>
<dbReference type="PROSITE" id="PS51747">
    <property type="entry name" value="CYT_DCMP_DEAMINASES_2"/>
    <property type="match status" value="1"/>
</dbReference>
<organism evidence="2 3">
    <name type="scientific">Erysipelothrix inopinata</name>
    <dbReference type="NCBI Taxonomy" id="225084"/>
    <lineage>
        <taxon>Bacteria</taxon>
        <taxon>Bacillati</taxon>
        <taxon>Bacillota</taxon>
        <taxon>Erysipelotrichia</taxon>
        <taxon>Erysipelotrichales</taxon>
        <taxon>Erysipelotrichaceae</taxon>
        <taxon>Erysipelothrix</taxon>
    </lineage>
</organism>
<dbReference type="GO" id="GO:0006152">
    <property type="term" value="P:purine nucleoside catabolic process"/>
    <property type="evidence" value="ECO:0007669"/>
    <property type="project" value="TreeGrafter"/>
</dbReference>
<dbReference type="AlphaFoldDB" id="A0A7G9RYU7"/>
<dbReference type="InterPro" id="IPR002125">
    <property type="entry name" value="CMP_dCMP_dom"/>
</dbReference>
<feature type="domain" description="CMP/dCMP-type deaminase" evidence="1">
    <location>
        <begin position="1"/>
        <end position="114"/>
    </location>
</feature>
<dbReference type="PANTHER" id="PTHR11079">
    <property type="entry name" value="CYTOSINE DEAMINASE FAMILY MEMBER"/>
    <property type="match status" value="1"/>
</dbReference>
<dbReference type="Gene3D" id="3.40.140.10">
    <property type="entry name" value="Cytidine Deaminase, domain 2"/>
    <property type="match status" value="1"/>
</dbReference>
<dbReference type="PANTHER" id="PTHR11079:SF161">
    <property type="entry name" value="CMP_DCMP-TYPE DEAMINASE DOMAIN-CONTAINING PROTEIN"/>
    <property type="match status" value="1"/>
</dbReference>
<keyword evidence="3" id="KW-1185">Reference proteome</keyword>
<proteinExistence type="predicted"/>
<dbReference type="CDD" id="cd01285">
    <property type="entry name" value="nucleoside_deaminase"/>
    <property type="match status" value="1"/>
</dbReference>
<sequence length="151" mass="16762">MNDEQIMTIALDLARRAVENGNEPFGALLVKNGEIVATTENKIHSHSNPTHHAELLLISEYCMKHHVMDLADITLYTSCEPCFMCSGATVWTSLNRLVYSAGSCDLNRILGEPEVSSSEIVYLNSHHQPEVTKNILNAEGIEILQSYFGTK</sequence>
<dbReference type="InterPro" id="IPR016193">
    <property type="entry name" value="Cytidine_deaminase-like"/>
</dbReference>
<evidence type="ECO:0000313" key="2">
    <source>
        <dbReference type="EMBL" id="QNN60772.1"/>
    </source>
</evidence>
<accession>A0A7G9RYU7</accession>
<evidence type="ECO:0000259" key="1">
    <source>
        <dbReference type="PROSITE" id="PS51747"/>
    </source>
</evidence>
<gene>
    <name evidence="2" type="ORF">H9L01_10480</name>
</gene>
<dbReference type="SUPFAM" id="SSF53927">
    <property type="entry name" value="Cytidine deaminase-like"/>
    <property type="match status" value="1"/>
</dbReference>